<dbReference type="Proteomes" id="UP000218615">
    <property type="component" value="Unassembled WGS sequence"/>
</dbReference>
<dbReference type="EMBL" id="FZMP01000032">
    <property type="protein sequence ID" value="SNQ59691.1"/>
    <property type="molecule type" value="Genomic_DNA"/>
</dbReference>
<name>A0A284VKA0_9EURY</name>
<evidence type="ECO:0008006" key="3">
    <source>
        <dbReference type="Google" id="ProtNLM"/>
    </source>
</evidence>
<protein>
    <recommendedName>
        <fullName evidence="3">Coenzyme F390 synthetase</fullName>
    </recommendedName>
</protein>
<evidence type="ECO:0000313" key="2">
    <source>
        <dbReference type="Proteomes" id="UP000218615"/>
    </source>
</evidence>
<proteinExistence type="predicted"/>
<accession>A0A284VKA0</accession>
<sequence length="531" mass="60381">MSMFNDISELFRFYSDLYRFLGEKITLEESMGIIAQRLKKRDEMFLEFIKEKIYEKEDSPYLKLMKTTGLEFKDIESFVADRGIEGTLKELAERGVYLTIDEFKGRSVCKRNGHTFSFREEDFNNITSAAGIRGATGGTRSQGTPVFFNFDYIREKSVLRKILLDAFDILDYPCVVWFPDGLGLSVTLEISKLGKPPLKWFYPINRAIQKKSNWFSSFKYWLMIESIAATTNMRGVHLPRPEYIDFEDSIKVAKYLSEIIEKHGGCYVITYPSSALKACRAAKEKGLRIAGTWFLLGGEPFTDLKKKEMESVGAKGVGFYISTESGPISLTCSNPGEIDDSHLLDGHIAVIQKREEVKFSNLTVDAFLLTSFLPDGPKTLLNVEMGDFGVIEKRSCGCRLEKLGLLEHIHTIRSFEKMTGIRMSMLNNGLLRIVEEILPRRFGGSVTDYQIVEVEGDGFTELNLLISPNIAGVNKEKVLETMLDELRAIGKNCNLSIDMLENVKNIRIKREYSKRTRVGKVFSFHVEPANR</sequence>
<keyword evidence="2" id="KW-1185">Reference proteome</keyword>
<evidence type="ECO:0000313" key="1">
    <source>
        <dbReference type="EMBL" id="SNQ59691.1"/>
    </source>
</evidence>
<gene>
    <name evidence="1" type="ORF">MNV_1270021</name>
</gene>
<reference evidence="2" key="1">
    <citation type="submission" date="2017-06" db="EMBL/GenBank/DDBJ databases">
        <authorList>
            <person name="Cremers G."/>
        </authorList>
    </citation>
    <scope>NUCLEOTIDE SEQUENCE [LARGE SCALE GENOMIC DNA]</scope>
</reference>
<dbReference type="Gene3D" id="3.40.50.12780">
    <property type="entry name" value="N-terminal domain of ligase-like"/>
    <property type="match status" value="1"/>
</dbReference>
<dbReference type="AlphaFoldDB" id="A0A284VKA0"/>
<dbReference type="InterPro" id="IPR042099">
    <property type="entry name" value="ANL_N_sf"/>
</dbReference>
<organism evidence="1 2">
    <name type="scientific">Candidatus Methanoperedens nitratireducens</name>
    <dbReference type="NCBI Taxonomy" id="1392998"/>
    <lineage>
        <taxon>Archaea</taxon>
        <taxon>Methanobacteriati</taxon>
        <taxon>Methanobacteriota</taxon>
        <taxon>Stenosarchaea group</taxon>
        <taxon>Methanomicrobia</taxon>
        <taxon>Methanosarcinales</taxon>
        <taxon>ANME-2 cluster</taxon>
        <taxon>Candidatus Methanoperedentaceae</taxon>
        <taxon>Candidatus Methanoperedens</taxon>
    </lineage>
</organism>